<dbReference type="SUPFAM" id="SSF82199">
    <property type="entry name" value="SET domain"/>
    <property type="match status" value="1"/>
</dbReference>
<dbReference type="AlphaFoldDB" id="A0AA38S2M2"/>
<accession>A0AA38S2M2</accession>
<name>A0AA38S2M2_9PEZI</name>
<comment type="caution">
    <text evidence="3">The sequence shown here is derived from an EMBL/GenBank/DDBJ whole genome shotgun (WGS) entry which is preliminary data.</text>
</comment>
<feature type="domain" description="SET" evidence="2">
    <location>
        <begin position="1"/>
        <end position="119"/>
    </location>
</feature>
<sequence length="298" mass="33398">MIDYGVFDSLPQKELMWIQAEGVDNLPHAHRSRMMNLSTHSGASGHYQRIEKILATNSFDIDLPDEKAESLYVVFPEISRFNHDCRPNADYYFDLETLSQHIHAIRPIAAGEEISITYIDPVMSRSRRRQKLHSIWGFQCSCSQCTQPDAMTDASDSRVRQIRSLRRQLEDYGPGSAATPQMAELLVSLHEQERLQGALCEAHALAAIEWNGAGEPWAAVRHARLAVEHGLASSGPADRDVVEMGRLAEDPWGHWSWMLRTSKRMSWGRTGSGWEERGTRGGADSEEGGEARGEVGVE</sequence>
<dbReference type="InterPro" id="IPR001214">
    <property type="entry name" value="SET_dom"/>
</dbReference>
<dbReference type="EMBL" id="JANBVO010000004">
    <property type="protein sequence ID" value="KAJ9155130.1"/>
    <property type="molecule type" value="Genomic_DNA"/>
</dbReference>
<feature type="region of interest" description="Disordered" evidence="1">
    <location>
        <begin position="267"/>
        <end position="298"/>
    </location>
</feature>
<dbReference type="Pfam" id="PF00856">
    <property type="entry name" value="SET"/>
    <property type="match status" value="1"/>
</dbReference>
<proteinExistence type="predicted"/>
<keyword evidence="4" id="KW-1185">Reference proteome</keyword>
<dbReference type="CDD" id="cd20071">
    <property type="entry name" value="SET_SMYD"/>
    <property type="match status" value="1"/>
</dbReference>
<dbReference type="Proteomes" id="UP001174694">
    <property type="component" value="Unassembled WGS sequence"/>
</dbReference>
<evidence type="ECO:0000259" key="2">
    <source>
        <dbReference type="PROSITE" id="PS50280"/>
    </source>
</evidence>
<feature type="compositionally biased region" description="Basic and acidic residues" evidence="1">
    <location>
        <begin position="289"/>
        <end position="298"/>
    </location>
</feature>
<gene>
    <name evidence="3" type="ORF">NKR23_g2241</name>
</gene>
<dbReference type="PANTHER" id="PTHR47332">
    <property type="entry name" value="SET DOMAIN-CONTAINING PROTEIN 5"/>
    <property type="match status" value="1"/>
</dbReference>
<dbReference type="PROSITE" id="PS50280">
    <property type="entry name" value="SET"/>
    <property type="match status" value="1"/>
</dbReference>
<dbReference type="PANTHER" id="PTHR47332:SF6">
    <property type="entry name" value="SET DOMAIN-CONTAINING PROTEIN"/>
    <property type="match status" value="1"/>
</dbReference>
<reference evidence="3" key="1">
    <citation type="submission" date="2022-07" db="EMBL/GenBank/DDBJ databases">
        <title>Fungi with potential for degradation of polypropylene.</title>
        <authorList>
            <person name="Gostincar C."/>
        </authorList>
    </citation>
    <scope>NUCLEOTIDE SEQUENCE</scope>
    <source>
        <strain evidence="3">EXF-13308</strain>
    </source>
</reference>
<evidence type="ECO:0000256" key="1">
    <source>
        <dbReference type="SAM" id="MobiDB-lite"/>
    </source>
</evidence>
<dbReference type="InterPro" id="IPR046341">
    <property type="entry name" value="SET_dom_sf"/>
</dbReference>
<dbReference type="Gene3D" id="2.170.270.10">
    <property type="entry name" value="SET domain"/>
    <property type="match status" value="1"/>
</dbReference>
<protein>
    <submittedName>
        <fullName evidence="3">SET domain protein</fullName>
    </submittedName>
</protein>
<dbReference type="InterPro" id="IPR053185">
    <property type="entry name" value="SET_domain_protein"/>
</dbReference>
<evidence type="ECO:0000313" key="3">
    <source>
        <dbReference type="EMBL" id="KAJ9155130.1"/>
    </source>
</evidence>
<organism evidence="3 4">
    <name type="scientific">Pleurostoma richardsiae</name>
    <dbReference type="NCBI Taxonomy" id="41990"/>
    <lineage>
        <taxon>Eukaryota</taxon>
        <taxon>Fungi</taxon>
        <taxon>Dikarya</taxon>
        <taxon>Ascomycota</taxon>
        <taxon>Pezizomycotina</taxon>
        <taxon>Sordariomycetes</taxon>
        <taxon>Sordariomycetidae</taxon>
        <taxon>Calosphaeriales</taxon>
        <taxon>Pleurostomataceae</taxon>
        <taxon>Pleurostoma</taxon>
    </lineage>
</organism>
<evidence type="ECO:0000313" key="4">
    <source>
        <dbReference type="Proteomes" id="UP001174694"/>
    </source>
</evidence>